<accession>A0A2P7NX29</accession>
<feature type="compositionally biased region" description="Basic and acidic residues" evidence="1">
    <location>
        <begin position="50"/>
        <end position="61"/>
    </location>
</feature>
<reference evidence="2 3" key="1">
    <citation type="submission" date="2018-03" db="EMBL/GenBank/DDBJ databases">
        <title>Draft genome of Nitrosomonas supralitoralis APG5.</title>
        <authorList>
            <person name="Urakawa H."/>
            <person name="Lopez J.V."/>
        </authorList>
    </citation>
    <scope>NUCLEOTIDE SEQUENCE [LARGE SCALE GENOMIC DNA]</scope>
    <source>
        <strain evidence="2 3">APG5</strain>
    </source>
</reference>
<organism evidence="2 3">
    <name type="scientific">Nitrosomonas supralitoralis</name>
    <dbReference type="NCBI Taxonomy" id="2116706"/>
    <lineage>
        <taxon>Bacteria</taxon>
        <taxon>Pseudomonadati</taxon>
        <taxon>Pseudomonadota</taxon>
        <taxon>Betaproteobacteria</taxon>
        <taxon>Nitrosomonadales</taxon>
        <taxon>Nitrosomonadaceae</taxon>
        <taxon>Nitrosomonas</taxon>
    </lineage>
</organism>
<dbReference type="Proteomes" id="UP000241912">
    <property type="component" value="Unassembled WGS sequence"/>
</dbReference>
<comment type="caution">
    <text evidence="2">The sequence shown here is derived from an EMBL/GenBank/DDBJ whole genome shotgun (WGS) entry which is preliminary data.</text>
</comment>
<dbReference type="AlphaFoldDB" id="A0A2P7NX29"/>
<evidence type="ECO:0000313" key="2">
    <source>
        <dbReference type="EMBL" id="PSJ17985.1"/>
    </source>
</evidence>
<evidence type="ECO:0000313" key="3">
    <source>
        <dbReference type="Proteomes" id="UP000241912"/>
    </source>
</evidence>
<name>A0A2P7NX29_9PROT</name>
<dbReference type="OrthoDB" id="8550036at2"/>
<feature type="region of interest" description="Disordered" evidence="1">
    <location>
        <begin position="28"/>
        <end position="61"/>
    </location>
</feature>
<evidence type="ECO:0008006" key="4">
    <source>
        <dbReference type="Google" id="ProtNLM"/>
    </source>
</evidence>
<gene>
    <name evidence="2" type="ORF">C7H79_05560</name>
</gene>
<protein>
    <recommendedName>
        <fullName evidence="4">Entericidin EcnAB</fullName>
    </recommendedName>
</protein>
<dbReference type="PROSITE" id="PS51257">
    <property type="entry name" value="PROKAR_LIPOPROTEIN"/>
    <property type="match status" value="1"/>
</dbReference>
<sequence length="61" mass="6452">MNKLILSIILILSVFILTGCAEGPAERAGETIDRGIGNSKDAVSDAVEDAGDKIEDATDRY</sequence>
<evidence type="ECO:0000256" key="1">
    <source>
        <dbReference type="SAM" id="MobiDB-lite"/>
    </source>
</evidence>
<proteinExistence type="predicted"/>
<keyword evidence="3" id="KW-1185">Reference proteome</keyword>
<dbReference type="RefSeq" id="WP_106706299.1">
    <property type="nucleotide sequence ID" value="NZ_PXXU01000011.1"/>
</dbReference>
<dbReference type="EMBL" id="PXXU01000011">
    <property type="protein sequence ID" value="PSJ17985.1"/>
    <property type="molecule type" value="Genomic_DNA"/>
</dbReference>